<organism evidence="1 2">
    <name type="scientific">Nocardioides lentus</name>
    <dbReference type="NCBI Taxonomy" id="338077"/>
    <lineage>
        <taxon>Bacteria</taxon>
        <taxon>Bacillati</taxon>
        <taxon>Actinomycetota</taxon>
        <taxon>Actinomycetes</taxon>
        <taxon>Propionibacteriales</taxon>
        <taxon>Nocardioidaceae</taxon>
        <taxon>Nocardioides</taxon>
    </lineage>
</organism>
<proteinExistence type="predicted"/>
<evidence type="ECO:0008006" key="3">
    <source>
        <dbReference type="Google" id="ProtNLM"/>
    </source>
</evidence>
<keyword evidence="2" id="KW-1185">Reference proteome</keyword>
<reference evidence="1 2" key="1">
    <citation type="journal article" date="2019" name="Int. J. Syst. Evol. Microbiol.">
        <title>The Global Catalogue of Microorganisms (GCM) 10K type strain sequencing project: providing services to taxonomists for standard genome sequencing and annotation.</title>
        <authorList>
            <consortium name="The Broad Institute Genomics Platform"/>
            <consortium name="The Broad Institute Genome Sequencing Center for Infectious Disease"/>
            <person name="Wu L."/>
            <person name="Ma J."/>
        </authorList>
    </citation>
    <scope>NUCLEOTIDE SEQUENCE [LARGE SCALE GENOMIC DNA]</scope>
    <source>
        <strain evidence="1 2">JCM 14046</strain>
    </source>
</reference>
<sequence length="142" mass="14819">MTSVLLVLGAVVAGWMVQLYFTYQQSVRFNGDVVRLKASGPVTVGVGGNRYRGGRAYVAFSVDRVSPDGVVADALVLAGYTTFASAKPLPALAGRTVREVAGAGDLDGLTRPQRLAARQAAELLITRTDRVTGKPVAAAPTT</sequence>
<name>A0ABN2PCY9_9ACTN</name>
<evidence type="ECO:0000313" key="1">
    <source>
        <dbReference type="EMBL" id="GAA1916634.1"/>
    </source>
</evidence>
<dbReference type="Proteomes" id="UP001501612">
    <property type="component" value="Unassembled WGS sequence"/>
</dbReference>
<gene>
    <name evidence="1" type="ORF">GCM10009737_17620</name>
</gene>
<dbReference type="InterPro" id="IPR009693">
    <property type="entry name" value="Glucitol_operon_activator"/>
</dbReference>
<accession>A0ABN2PCY9</accession>
<comment type="caution">
    <text evidence="1">The sequence shown here is derived from an EMBL/GenBank/DDBJ whole genome shotgun (WGS) entry which is preliminary data.</text>
</comment>
<dbReference type="EMBL" id="BAAAMY010000004">
    <property type="protein sequence ID" value="GAA1916634.1"/>
    <property type="molecule type" value="Genomic_DNA"/>
</dbReference>
<dbReference type="RefSeq" id="WP_344006228.1">
    <property type="nucleotide sequence ID" value="NZ_BAAAMY010000004.1"/>
</dbReference>
<protein>
    <recommendedName>
        <fullName evidence="3">Glucitol operon activator protein (GutM)</fullName>
    </recommendedName>
</protein>
<dbReference type="Pfam" id="PF06923">
    <property type="entry name" value="GutM"/>
    <property type="match status" value="1"/>
</dbReference>
<evidence type="ECO:0000313" key="2">
    <source>
        <dbReference type="Proteomes" id="UP001501612"/>
    </source>
</evidence>